<sequence length="54" mass="6267">MLSTVNNGNAILDQGQIHWSRFTRVRNKRMSENCNGVREAIRESPPIKRTREKA</sequence>
<evidence type="ECO:0000313" key="2">
    <source>
        <dbReference type="Proteomes" id="UP000006055"/>
    </source>
</evidence>
<gene>
    <name evidence="1" type="ordered locus">Desti_5450</name>
</gene>
<dbReference type="KEGG" id="dti:Desti_5450"/>
<organism evidence="1 2">
    <name type="scientific">Desulfomonile tiedjei (strain ATCC 49306 / DSM 6799 / DCB-1)</name>
    <dbReference type="NCBI Taxonomy" id="706587"/>
    <lineage>
        <taxon>Bacteria</taxon>
        <taxon>Pseudomonadati</taxon>
        <taxon>Thermodesulfobacteriota</taxon>
        <taxon>Desulfomonilia</taxon>
        <taxon>Desulfomonilales</taxon>
        <taxon>Desulfomonilaceae</taxon>
        <taxon>Desulfomonile</taxon>
    </lineage>
</organism>
<protein>
    <submittedName>
        <fullName evidence="1">Uncharacterized protein</fullName>
    </submittedName>
</protein>
<keyword evidence="2" id="KW-1185">Reference proteome</keyword>
<proteinExistence type="predicted"/>
<dbReference type="STRING" id="706587.Desti_5450"/>
<reference evidence="2" key="1">
    <citation type="submission" date="2012-06" db="EMBL/GenBank/DDBJ databases">
        <title>Complete sequence of chromosome of Desulfomonile tiedjei DSM 6799.</title>
        <authorList>
            <person name="Lucas S."/>
            <person name="Copeland A."/>
            <person name="Lapidus A."/>
            <person name="Glavina del Rio T."/>
            <person name="Dalin E."/>
            <person name="Tice H."/>
            <person name="Bruce D."/>
            <person name="Goodwin L."/>
            <person name="Pitluck S."/>
            <person name="Peters L."/>
            <person name="Ovchinnikova G."/>
            <person name="Zeytun A."/>
            <person name="Lu M."/>
            <person name="Kyrpides N."/>
            <person name="Mavromatis K."/>
            <person name="Ivanova N."/>
            <person name="Brettin T."/>
            <person name="Detter J.C."/>
            <person name="Han C."/>
            <person name="Larimer F."/>
            <person name="Land M."/>
            <person name="Hauser L."/>
            <person name="Markowitz V."/>
            <person name="Cheng J.-F."/>
            <person name="Hugenholtz P."/>
            <person name="Woyke T."/>
            <person name="Wu D."/>
            <person name="Spring S."/>
            <person name="Schroeder M."/>
            <person name="Brambilla E."/>
            <person name="Klenk H.-P."/>
            <person name="Eisen J.A."/>
        </authorList>
    </citation>
    <scope>NUCLEOTIDE SEQUENCE [LARGE SCALE GENOMIC DNA]</scope>
    <source>
        <strain evidence="2">ATCC 49306 / DSM 6799 / DCB-1</strain>
    </source>
</reference>
<evidence type="ECO:0000313" key="1">
    <source>
        <dbReference type="EMBL" id="AFM28036.1"/>
    </source>
</evidence>
<accession>I4CEP5</accession>
<name>I4CEP5_DESTA</name>
<dbReference type="HOGENOM" id="CLU_3042795_0_0_7"/>
<dbReference type="EMBL" id="CP003360">
    <property type="protein sequence ID" value="AFM28036.1"/>
    <property type="molecule type" value="Genomic_DNA"/>
</dbReference>
<dbReference type="Proteomes" id="UP000006055">
    <property type="component" value="Chromosome"/>
</dbReference>
<dbReference type="AlphaFoldDB" id="I4CEP5"/>